<dbReference type="OrthoDB" id="8756280at2"/>
<dbReference type="RefSeq" id="WP_143133040.1">
    <property type="nucleotide sequence ID" value="NZ_FPBO01000007.1"/>
</dbReference>
<evidence type="ECO:0000313" key="2">
    <source>
        <dbReference type="EMBL" id="SFU67046.1"/>
    </source>
</evidence>
<feature type="signal peptide" evidence="1">
    <location>
        <begin position="1"/>
        <end position="19"/>
    </location>
</feature>
<dbReference type="Proteomes" id="UP000199391">
    <property type="component" value="Unassembled WGS sequence"/>
</dbReference>
<evidence type="ECO:0000256" key="1">
    <source>
        <dbReference type="SAM" id="SignalP"/>
    </source>
</evidence>
<dbReference type="STRING" id="1035707.SAMN05216552_100740"/>
<accession>A0A1I7I2P4</accession>
<reference evidence="3" key="1">
    <citation type="submission" date="2016-10" db="EMBL/GenBank/DDBJ databases">
        <authorList>
            <person name="Varghese N."/>
            <person name="Submissions S."/>
        </authorList>
    </citation>
    <scope>NUCLEOTIDE SEQUENCE [LARGE SCALE GENOMIC DNA]</scope>
    <source>
        <strain evidence="3">CGMCC 1.11014</strain>
    </source>
</reference>
<feature type="chain" id="PRO_5011482551" evidence="1">
    <location>
        <begin position="20"/>
        <end position="138"/>
    </location>
</feature>
<name>A0A1I7I2P4_9BURK</name>
<organism evidence="2 3">
    <name type="scientific">Pseudoduganella namucuonensis</name>
    <dbReference type="NCBI Taxonomy" id="1035707"/>
    <lineage>
        <taxon>Bacteria</taxon>
        <taxon>Pseudomonadati</taxon>
        <taxon>Pseudomonadota</taxon>
        <taxon>Betaproteobacteria</taxon>
        <taxon>Burkholderiales</taxon>
        <taxon>Oxalobacteraceae</taxon>
        <taxon>Telluria group</taxon>
        <taxon>Pseudoduganella</taxon>
    </lineage>
</organism>
<keyword evidence="1" id="KW-0732">Signal</keyword>
<proteinExistence type="predicted"/>
<gene>
    <name evidence="2" type="ORF">SAMN05216552_100740</name>
</gene>
<sequence>MRTLLLTTLLGLLAAGTAAEDGAALEAYRRLPVCALAPDGKRLLVEPCRRPPTKSPAQRRAVPSPPVVVAPLARPAPGPAVSPAPAPWIPPPGVQPLNNCDMLGCRDAGGTPYRSGAGNIVLDPSGRMCSRQGAWVQC</sequence>
<keyword evidence="3" id="KW-1185">Reference proteome</keyword>
<protein>
    <submittedName>
        <fullName evidence="2">Uncharacterized protein</fullName>
    </submittedName>
</protein>
<dbReference type="AlphaFoldDB" id="A0A1I7I2P4"/>
<dbReference type="EMBL" id="FPBO01000007">
    <property type="protein sequence ID" value="SFU67046.1"/>
    <property type="molecule type" value="Genomic_DNA"/>
</dbReference>
<evidence type="ECO:0000313" key="3">
    <source>
        <dbReference type="Proteomes" id="UP000199391"/>
    </source>
</evidence>